<dbReference type="Gene3D" id="3.40.50.1450">
    <property type="entry name" value="HybD-like"/>
    <property type="match status" value="1"/>
</dbReference>
<dbReference type="PANTHER" id="PTHR30302:SF5">
    <property type="entry name" value="SLR1876 PROTEIN"/>
    <property type="match status" value="1"/>
</dbReference>
<dbReference type="GO" id="GO:0008233">
    <property type="term" value="F:peptidase activity"/>
    <property type="evidence" value="ECO:0007669"/>
    <property type="project" value="UniProtKB-KW"/>
</dbReference>
<keyword evidence="2" id="KW-1185">Reference proteome</keyword>
<accession>A0ABR9VVG0</accession>
<comment type="caution">
    <text evidence="1">The sequence shown here is derived from an EMBL/GenBank/DDBJ whole genome shotgun (WGS) entry which is preliminary data.</text>
</comment>
<name>A0ABR9VVG0_9SYNC</name>
<evidence type="ECO:0000313" key="1">
    <source>
        <dbReference type="EMBL" id="MBE9255339.1"/>
    </source>
</evidence>
<dbReference type="EMBL" id="JADEVV010000059">
    <property type="protein sequence ID" value="MBE9255339.1"/>
    <property type="molecule type" value="Genomic_DNA"/>
</dbReference>
<dbReference type="SUPFAM" id="SSF53163">
    <property type="entry name" value="HybD-like"/>
    <property type="match status" value="1"/>
</dbReference>
<dbReference type="CDD" id="cd06066">
    <property type="entry name" value="H2MP_NAD-link-bidir"/>
    <property type="match status" value="1"/>
</dbReference>
<dbReference type="InterPro" id="IPR023430">
    <property type="entry name" value="Pept_HybD-like_dom_sf"/>
</dbReference>
<sequence length="157" mass="17271">MTATSPRPTLVIGYGNTLRGDDGVGRYLAEEIAQQNWPHCRVISTHQLTPELAEAIAAVEQVIFIDAQWHQDQSSPLVQCQPLYLPPPEQISGELGHRGSPLELMALAKILYGVEVQAWWILIPAFTFDYGETLSPLTAMAQAEALAKIRPLVLGEI</sequence>
<organism evidence="1 2">
    <name type="scientific">Synechocystis salina LEGE 00031</name>
    <dbReference type="NCBI Taxonomy" id="1828736"/>
    <lineage>
        <taxon>Bacteria</taxon>
        <taxon>Bacillati</taxon>
        <taxon>Cyanobacteriota</taxon>
        <taxon>Cyanophyceae</taxon>
        <taxon>Synechococcales</taxon>
        <taxon>Merismopediaceae</taxon>
        <taxon>Synechocystis</taxon>
    </lineage>
</organism>
<reference evidence="1 2" key="1">
    <citation type="submission" date="2020-10" db="EMBL/GenBank/DDBJ databases">
        <authorList>
            <person name="Castelo-Branco R."/>
            <person name="Eusebio N."/>
            <person name="Adriana R."/>
            <person name="Vieira A."/>
            <person name="Brugerolle De Fraissinette N."/>
            <person name="Rezende De Castro R."/>
            <person name="Schneider M.P."/>
            <person name="Vasconcelos V."/>
            <person name="Leao P.N."/>
        </authorList>
    </citation>
    <scope>NUCLEOTIDE SEQUENCE [LARGE SCALE GENOMIC DNA]</scope>
    <source>
        <strain evidence="1 2">LEGE 00031</strain>
    </source>
</reference>
<dbReference type="Proteomes" id="UP000658720">
    <property type="component" value="Unassembled WGS sequence"/>
</dbReference>
<dbReference type="NCBIfam" id="TIGR00072">
    <property type="entry name" value="hydrog_prot"/>
    <property type="match status" value="1"/>
</dbReference>
<dbReference type="InterPro" id="IPR000671">
    <property type="entry name" value="Peptidase_A31"/>
</dbReference>
<dbReference type="RefSeq" id="WP_194020736.1">
    <property type="nucleotide sequence ID" value="NZ_JADEVV010000059.1"/>
</dbReference>
<proteinExistence type="predicted"/>
<keyword evidence="1" id="KW-0378">Hydrolase</keyword>
<dbReference type="GO" id="GO:0006508">
    <property type="term" value="P:proteolysis"/>
    <property type="evidence" value="ECO:0007669"/>
    <property type="project" value="UniProtKB-KW"/>
</dbReference>
<keyword evidence="1" id="KW-0645">Protease</keyword>
<protein>
    <submittedName>
        <fullName evidence="1">Hydrogenase maturation protease</fullName>
    </submittedName>
</protein>
<dbReference type="PANTHER" id="PTHR30302">
    <property type="entry name" value="HYDROGENASE 1 MATURATION PROTEASE"/>
    <property type="match status" value="1"/>
</dbReference>
<evidence type="ECO:0000313" key="2">
    <source>
        <dbReference type="Proteomes" id="UP000658720"/>
    </source>
</evidence>
<gene>
    <name evidence="1" type="ORF">IQ217_16150</name>
</gene>